<feature type="domain" description="Malonyl-CoA decarboxylase N-terminal" evidence="2">
    <location>
        <begin position="95"/>
        <end position="181"/>
    </location>
</feature>
<dbReference type="InterPro" id="IPR035372">
    <property type="entry name" value="MCD_N"/>
</dbReference>
<keyword evidence="4" id="KW-1185">Reference proteome</keyword>
<organism evidence="3 4">
    <name type="scientific">Neptunomonas concharum</name>
    <dbReference type="NCBI Taxonomy" id="1031538"/>
    <lineage>
        <taxon>Bacteria</taxon>
        <taxon>Pseudomonadati</taxon>
        <taxon>Pseudomonadota</taxon>
        <taxon>Gammaproteobacteria</taxon>
        <taxon>Oceanospirillales</taxon>
        <taxon>Oceanospirillaceae</taxon>
        <taxon>Neptunomonas</taxon>
    </lineage>
</organism>
<dbReference type="OrthoDB" id="5292736at2"/>
<dbReference type="InterPro" id="IPR038351">
    <property type="entry name" value="MCD_N_sf"/>
</dbReference>
<evidence type="ECO:0000259" key="2">
    <source>
        <dbReference type="Pfam" id="PF17408"/>
    </source>
</evidence>
<proteinExistence type="predicted"/>
<accession>A0A5P1REU1</accession>
<dbReference type="GO" id="GO:0006633">
    <property type="term" value="P:fatty acid biosynthetic process"/>
    <property type="evidence" value="ECO:0007669"/>
    <property type="project" value="InterPro"/>
</dbReference>
<feature type="domain" description="Malonyl-CoA decarboxylase C-terminal" evidence="1">
    <location>
        <begin position="184"/>
        <end position="430"/>
    </location>
</feature>
<dbReference type="RefSeq" id="WP_138988034.1">
    <property type="nucleotide sequence ID" value="NZ_CP043869.1"/>
</dbReference>
<dbReference type="Pfam" id="PF05292">
    <property type="entry name" value="MCD"/>
    <property type="match status" value="1"/>
</dbReference>
<dbReference type="Pfam" id="PF17408">
    <property type="entry name" value="MCD_N"/>
    <property type="match status" value="1"/>
</dbReference>
<name>A0A5P1REU1_9GAMM</name>
<sequence>MPTTVNHSFLERTLGRLRHVWREATENRATQEQLNLSPELSKDDEQTLKLWIDHCLADKGGEVAARVRAATLGRSYLALSSEGQLRFLKVLSQHYDTDCQQVEQQISQWQTAAAEDRAEAALHLRKALEPPRMKLLKLFNELPEGIKFLVDMRAQLLSLKSEHPELKPLEEDLKRLLISWFDIGLLQLEQINWHSSAELLEKLIAYEAVHAIKSWDDLKNRLDSDRRCFAFFHPNMPNEPLIFVEVALVKGLADNVQALLDEKAPVLDIEEADTAIFYSISNAQKGLAGISFGNFLIKRVVKELQHDFPQLTQFSTLSPIPGFLRWLSNQSEEELATLPGGKELVEKGKTGKEFNTLESLLDSTLKAPLSSLVAYYLVKAKRKNSNTAADPVTHFHLSNGSQIAQLNWLADTSKNGLKQSAGFMVNYLYDLPRIEERSQAYISQGTRSVSSSIKTLINHSLKG</sequence>
<dbReference type="PANTHER" id="PTHR28641:SF1">
    <property type="entry name" value="MALONYL-COA DECARBOXYLASE, MITOCHONDRIAL"/>
    <property type="match status" value="1"/>
</dbReference>
<evidence type="ECO:0000313" key="3">
    <source>
        <dbReference type="EMBL" id="QEQ98148.1"/>
    </source>
</evidence>
<dbReference type="InterPro" id="IPR007956">
    <property type="entry name" value="Malonyl_CoA_deC_C"/>
</dbReference>
<dbReference type="Gene3D" id="3.40.630.150">
    <property type="entry name" value="Malonyl-CoA decarboxylase, catalytic domain"/>
    <property type="match status" value="1"/>
</dbReference>
<dbReference type="InterPro" id="IPR038917">
    <property type="entry name" value="Malonyl_CoA_deC"/>
</dbReference>
<dbReference type="PANTHER" id="PTHR28641">
    <property type="match status" value="1"/>
</dbReference>
<dbReference type="GO" id="GO:0050080">
    <property type="term" value="F:malonyl-CoA decarboxylase activity"/>
    <property type="evidence" value="ECO:0007669"/>
    <property type="project" value="InterPro"/>
</dbReference>
<dbReference type="EMBL" id="CP043869">
    <property type="protein sequence ID" value="QEQ98148.1"/>
    <property type="molecule type" value="Genomic_DNA"/>
</dbReference>
<reference evidence="3 4" key="1">
    <citation type="journal article" date="2019" name="Biochem. Eng. J.">
        <title>Metabolic engineering of the marine bacteria Neptunomonas concharum for the production of acetoin and meso-2,3-butanediol from acetate.</title>
        <authorList>
            <person name="Li W."/>
            <person name="Pu N."/>
            <person name="Liu C.-X."/>
            <person name="Yuan Q.-P."/>
            <person name="Li Z.-J."/>
        </authorList>
    </citation>
    <scope>NUCLEOTIDE SEQUENCE [LARGE SCALE GENOMIC DNA]</scope>
    <source>
        <strain evidence="3 4">JCM17730</strain>
    </source>
</reference>
<dbReference type="AlphaFoldDB" id="A0A5P1REU1"/>
<dbReference type="KEGG" id="ncu:F0U83_16310"/>
<dbReference type="Proteomes" id="UP000324760">
    <property type="component" value="Chromosome"/>
</dbReference>
<evidence type="ECO:0000259" key="1">
    <source>
        <dbReference type="Pfam" id="PF05292"/>
    </source>
</evidence>
<dbReference type="Gene3D" id="1.20.140.90">
    <property type="entry name" value="Malonyl-CoA decarboxylase, oligemerization domain"/>
    <property type="match status" value="1"/>
</dbReference>
<dbReference type="InterPro" id="IPR042303">
    <property type="entry name" value="Malonyl_CoA_deC_C_sf"/>
</dbReference>
<protein>
    <submittedName>
        <fullName evidence="3">Malonyl-CoA decarboxylase</fullName>
    </submittedName>
</protein>
<gene>
    <name evidence="3" type="ORF">F0U83_16310</name>
</gene>
<evidence type="ECO:0000313" key="4">
    <source>
        <dbReference type="Proteomes" id="UP000324760"/>
    </source>
</evidence>